<keyword evidence="7" id="KW-0732">Signal</keyword>
<dbReference type="Gene3D" id="2.115.10.20">
    <property type="entry name" value="Glycosyl hydrolase domain, family 43"/>
    <property type="match status" value="1"/>
</dbReference>
<comment type="similarity">
    <text evidence="2 5">Belongs to the glycosyl hydrolase 43 family.</text>
</comment>
<organism evidence="9 10">
    <name type="scientific">Actinopolyspora saharensis</name>
    <dbReference type="NCBI Taxonomy" id="995062"/>
    <lineage>
        <taxon>Bacteria</taxon>
        <taxon>Bacillati</taxon>
        <taxon>Actinomycetota</taxon>
        <taxon>Actinomycetes</taxon>
        <taxon>Actinopolysporales</taxon>
        <taxon>Actinopolysporaceae</taxon>
        <taxon>Actinopolyspora</taxon>
    </lineage>
</organism>
<dbReference type="SUPFAM" id="SSF75005">
    <property type="entry name" value="Arabinanase/levansucrase/invertase"/>
    <property type="match status" value="2"/>
</dbReference>
<feature type="signal peptide" evidence="7">
    <location>
        <begin position="1"/>
        <end position="35"/>
    </location>
</feature>
<dbReference type="GO" id="GO:0004553">
    <property type="term" value="F:hydrolase activity, hydrolyzing O-glycosyl compounds"/>
    <property type="evidence" value="ECO:0007669"/>
    <property type="project" value="InterPro"/>
</dbReference>
<accession>A0A1H0ZQV9</accession>
<evidence type="ECO:0000256" key="6">
    <source>
        <dbReference type="SAM" id="MobiDB-lite"/>
    </source>
</evidence>
<feature type="chain" id="PRO_5011541245" evidence="7">
    <location>
        <begin position="36"/>
        <end position="478"/>
    </location>
</feature>
<feature type="region of interest" description="Disordered" evidence="6">
    <location>
        <begin position="41"/>
        <end position="68"/>
    </location>
</feature>
<evidence type="ECO:0000256" key="1">
    <source>
        <dbReference type="ARBA" id="ARBA00004834"/>
    </source>
</evidence>
<evidence type="ECO:0000313" key="9">
    <source>
        <dbReference type="EMBL" id="SDQ29767.1"/>
    </source>
</evidence>
<proteinExistence type="inferred from homology"/>
<dbReference type="STRING" id="995062.SAMN04489718_1187"/>
<sequence>MAKNPLTSRYRHALSRVALTSLLALSSTLITPAAASAEAGAAAPVHQRQAPGSTVVNAPPGHSGHSGPLARKVTEAAEALVVHHADDVRGNITLPTSGLHGTQVSWKSNKEKVVTPTGEVNRPEHGAEPASVKLTATVRLGRAKTKRRFDLTVRPLPEQKPKEGYLFSYFTGEGYSNGEQVYFAASQGNDALHWDELNGGEPVLTSTKGEQGVRDPFIIRSPQGDKFYLIATDLKIHGDGNWDEVQRHGSKHIEVWESTDLVHWSEQRHVRVAPDNAGNVWAPEAYYDESIGAYVVFWASKLYAADDPEHEADTYNRMMYATTRDFHTFSEPKVWKDPGHSVIDSTVVQEDGTYYRFTKDERSNSPDAPCGKYIVEEKSQQLRSQNYELVAECIGKGEGPDSGISRGEGPTVFASNTTDKWYMFIDEFGGRGYVPFETTDLESGEWRLAENYDLPDRPRHGTVLPVTKEELQRLRTNM</sequence>
<dbReference type="GO" id="GO:0005975">
    <property type="term" value="P:carbohydrate metabolic process"/>
    <property type="evidence" value="ECO:0007669"/>
    <property type="project" value="InterPro"/>
</dbReference>
<evidence type="ECO:0000256" key="3">
    <source>
        <dbReference type="ARBA" id="ARBA00022801"/>
    </source>
</evidence>
<dbReference type="Pfam" id="PF04616">
    <property type="entry name" value="Glyco_hydro_43"/>
    <property type="match status" value="1"/>
</dbReference>
<keyword evidence="10" id="KW-1185">Reference proteome</keyword>
<feature type="domain" description="Atrophied bacterial Ig" evidence="8">
    <location>
        <begin position="73"/>
        <end position="154"/>
    </location>
</feature>
<keyword evidence="3 5" id="KW-0378">Hydrolase</keyword>
<evidence type="ECO:0000256" key="7">
    <source>
        <dbReference type="SAM" id="SignalP"/>
    </source>
</evidence>
<dbReference type="PANTHER" id="PTHR43301">
    <property type="entry name" value="ARABINAN ENDO-1,5-ALPHA-L-ARABINOSIDASE"/>
    <property type="match status" value="1"/>
</dbReference>
<dbReference type="RefSeq" id="WP_092521636.1">
    <property type="nucleotide sequence ID" value="NZ_FNKO01000001.1"/>
</dbReference>
<gene>
    <name evidence="9" type="ORF">SAMN04489718_1187</name>
</gene>
<evidence type="ECO:0000313" key="10">
    <source>
        <dbReference type="Proteomes" id="UP000199301"/>
    </source>
</evidence>
<comment type="pathway">
    <text evidence="1">Glycan metabolism; L-arabinan degradation.</text>
</comment>
<name>A0A1H0ZQV9_9ACTN</name>
<dbReference type="CDD" id="cd08983">
    <property type="entry name" value="GH43_Bt3655-like"/>
    <property type="match status" value="1"/>
</dbReference>
<dbReference type="OrthoDB" id="9758923at2"/>
<evidence type="ECO:0000256" key="2">
    <source>
        <dbReference type="ARBA" id="ARBA00009865"/>
    </source>
</evidence>
<dbReference type="InterPro" id="IPR046780">
    <property type="entry name" value="aBig_2"/>
</dbReference>
<dbReference type="Proteomes" id="UP000199301">
    <property type="component" value="Unassembled WGS sequence"/>
</dbReference>
<evidence type="ECO:0000259" key="8">
    <source>
        <dbReference type="Pfam" id="PF20578"/>
    </source>
</evidence>
<dbReference type="InterPro" id="IPR006710">
    <property type="entry name" value="Glyco_hydro_43"/>
</dbReference>
<protein>
    <submittedName>
        <fullName evidence="9">Glycosyl hydrolases family 43</fullName>
    </submittedName>
</protein>
<evidence type="ECO:0000256" key="4">
    <source>
        <dbReference type="ARBA" id="ARBA00023295"/>
    </source>
</evidence>
<keyword evidence="4 5" id="KW-0326">Glycosidase</keyword>
<evidence type="ECO:0000256" key="5">
    <source>
        <dbReference type="RuleBase" id="RU361187"/>
    </source>
</evidence>
<dbReference type="AlphaFoldDB" id="A0A1H0ZQV9"/>
<dbReference type="InterPro" id="IPR050727">
    <property type="entry name" value="GH43_arabinanases"/>
</dbReference>
<dbReference type="Pfam" id="PF20578">
    <property type="entry name" value="aBig_2"/>
    <property type="match status" value="1"/>
</dbReference>
<dbReference type="InterPro" id="IPR023296">
    <property type="entry name" value="Glyco_hydro_beta-prop_sf"/>
</dbReference>
<dbReference type="PANTHER" id="PTHR43301:SF3">
    <property type="entry name" value="ARABINAN ENDO-1,5-ALPHA-L-ARABINOSIDASE A-RELATED"/>
    <property type="match status" value="1"/>
</dbReference>
<dbReference type="EMBL" id="FNKO01000001">
    <property type="protein sequence ID" value="SDQ29767.1"/>
    <property type="molecule type" value="Genomic_DNA"/>
</dbReference>
<reference evidence="10" key="1">
    <citation type="submission" date="2016-10" db="EMBL/GenBank/DDBJ databases">
        <authorList>
            <person name="Varghese N."/>
            <person name="Submissions S."/>
        </authorList>
    </citation>
    <scope>NUCLEOTIDE SEQUENCE [LARGE SCALE GENOMIC DNA]</scope>
    <source>
        <strain evidence="10">DSM 45459</strain>
    </source>
</reference>